<organism evidence="1 2">
    <name type="scientific">Portunus trituberculatus</name>
    <name type="common">Swimming crab</name>
    <name type="synonym">Neptunus trituberculatus</name>
    <dbReference type="NCBI Taxonomy" id="210409"/>
    <lineage>
        <taxon>Eukaryota</taxon>
        <taxon>Metazoa</taxon>
        <taxon>Ecdysozoa</taxon>
        <taxon>Arthropoda</taxon>
        <taxon>Crustacea</taxon>
        <taxon>Multicrustacea</taxon>
        <taxon>Malacostraca</taxon>
        <taxon>Eumalacostraca</taxon>
        <taxon>Eucarida</taxon>
        <taxon>Decapoda</taxon>
        <taxon>Pleocyemata</taxon>
        <taxon>Brachyura</taxon>
        <taxon>Eubrachyura</taxon>
        <taxon>Portunoidea</taxon>
        <taxon>Portunidae</taxon>
        <taxon>Portuninae</taxon>
        <taxon>Portunus</taxon>
    </lineage>
</organism>
<accession>A0A5B7EA80</accession>
<reference evidence="1 2" key="1">
    <citation type="submission" date="2019-05" db="EMBL/GenBank/DDBJ databases">
        <title>Another draft genome of Portunus trituberculatus and its Hox gene families provides insights of decapod evolution.</title>
        <authorList>
            <person name="Jeong J.-H."/>
            <person name="Song I."/>
            <person name="Kim S."/>
            <person name="Choi T."/>
            <person name="Kim D."/>
            <person name="Ryu S."/>
            <person name="Kim W."/>
        </authorList>
    </citation>
    <scope>NUCLEOTIDE SEQUENCE [LARGE SCALE GENOMIC DNA]</scope>
    <source>
        <tissue evidence="1">Muscle</tissue>
    </source>
</reference>
<evidence type="ECO:0000313" key="1">
    <source>
        <dbReference type="EMBL" id="MPC30267.1"/>
    </source>
</evidence>
<name>A0A5B7EA80_PORTR</name>
<dbReference type="EMBL" id="VSRR010002222">
    <property type="protein sequence ID" value="MPC30267.1"/>
    <property type="molecule type" value="Genomic_DNA"/>
</dbReference>
<gene>
    <name evidence="1" type="ORF">E2C01_023528</name>
</gene>
<evidence type="ECO:0000313" key="2">
    <source>
        <dbReference type="Proteomes" id="UP000324222"/>
    </source>
</evidence>
<comment type="caution">
    <text evidence="1">The sequence shown here is derived from an EMBL/GenBank/DDBJ whole genome shotgun (WGS) entry which is preliminary data.</text>
</comment>
<dbReference type="AlphaFoldDB" id="A0A5B7EA80"/>
<protein>
    <submittedName>
        <fullName evidence="1">Uncharacterized protein</fullName>
    </submittedName>
</protein>
<keyword evidence="2" id="KW-1185">Reference proteome</keyword>
<dbReference type="Proteomes" id="UP000324222">
    <property type="component" value="Unassembled WGS sequence"/>
</dbReference>
<proteinExistence type="predicted"/>
<sequence length="194" mass="21339">MKANTKNCLQAPKIGPMGVNCYSLLRISLFLNEKQQKEKVEHRELLCSEQTHPLLPKRKPAGMFGFLSVLSSTISTYISSLSLSLSITITASAPACSAFTALLTKEQPLEDTKLITNTTSKLISSRFDLYRKARNVSLALFEKSLHCLMTGGHLLILIPPLTPWTPRPQLPGVLEHCRGRSSIPAGRLTPVESP</sequence>